<feature type="signal peptide" evidence="6">
    <location>
        <begin position="1"/>
        <end position="35"/>
    </location>
</feature>
<dbReference type="SUPFAM" id="SSF52058">
    <property type="entry name" value="L domain-like"/>
    <property type="match status" value="3"/>
</dbReference>
<dbReference type="InterPro" id="IPR032675">
    <property type="entry name" value="LRR_dom_sf"/>
</dbReference>
<accession>A9UUG4</accession>
<dbReference type="InParanoid" id="A9UUG4"/>
<evidence type="ECO:0000259" key="7">
    <source>
        <dbReference type="PROSITE" id="PS50011"/>
    </source>
</evidence>
<dbReference type="PANTHER" id="PTHR48056">
    <property type="entry name" value="LRR RECEPTOR-LIKE SERINE/THREONINE-PROTEIN KINASE-RELATED"/>
    <property type="match status" value="1"/>
</dbReference>
<dbReference type="InterPro" id="IPR000719">
    <property type="entry name" value="Prot_kinase_dom"/>
</dbReference>
<dbReference type="KEGG" id="mbr:MONBRDRAFT_36426"/>
<keyword evidence="9" id="KW-1185">Reference proteome</keyword>
<evidence type="ECO:0000256" key="2">
    <source>
        <dbReference type="ARBA" id="ARBA00022737"/>
    </source>
</evidence>
<dbReference type="SMART" id="SM00369">
    <property type="entry name" value="LRR_TYP"/>
    <property type="match status" value="8"/>
</dbReference>
<dbReference type="OMA" id="ALPRHCN"/>
<keyword evidence="3" id="KW-0547">Nucleotide-binding</keyword>
<proteinExistence type="predicted"/>
<evidence type="ECO:0000313" key="9">
    <source>
        <dbReference type="Proteomes" id="UP000001357"/>
    </source>
</evidence>
<evidence type="ECO:0000313" key="8">
    <source>
        <dbReference type="EMBL" id="EDQ91094.1"/>
    </source>
</evidence>
<dbReference type="GO" id="GO:0004672">
    <property type="term" value="F:protein kinase activity"/>
    <property type="evidence" value="ECO:0007669"/>
    <property type="project" value="InterPro"/>
</dbReference>
<evidence type="ECO:0000256" key="5">
    <source>
        <dbReference type="SAM" id="Phobius"/>
    </source>
</evidence>
<feature type="chain" id="PRO_5002744925" description="Protein kinase domain-containing protein" evidence="6">
    <location>
        <begin position="36"/>
        <end position="1168"/>
    </location>
</feature>
<dbReference type="STRING" id="81824.A9UUG4"/>
<dbReference type="PANTHER" id="PTHR48056:SF81">
    <property type="entry name" value="RECEPTOR PROTEIN-TYROSINE KINASE CEPR1"/>
    <property type="match status" value="1"/>
</dbReference>
<dbReference type="Proteomes" id="UP000001357">
    <property type="component" value="Unassembled WGS sequence"/>
</dbReference>
<dbReference type="eggNOG" id="KOG0192">
    <property type="taxonomic scope" value="Eukaryota"/>
</dbReference>
<dbReference type="InterPro" id="IPR003591">
    <property type="entry name" value="Leu-rich_rpt_typical-subtyp"/>
</dbReference>
<dbReference type="Gene3D" id="1.10.510.10">
    <property type="entry name" value="Transferase(Phosphotransferase) domain 1"/>
    <property type="match status" value="1"/>
</dbReference>
<keyword evidence="5" id="KW-1133">Transmembrane helix</keyword>
<dbReference type="AlphaFoldDB" id="A9UUG4"/>
<feature type="transmembrane region" description="Helical" evidence="5">
    <location>
        <begin position="808"/>
        <end position="829"/>
    </location>
</feature>
<sequence length="1168" mass="128041">MVLAMHVAPPGLPVARRGMLLWMVGMVALWGCAMGDCTALAQQALVRHCTLRPTSMACTLDTESLQPLTDDGAGHASTAQDSATQQYFDNCVEAIAFVGTSTAPLSAAVTLGNFTSRKASRLNLYRVDFSKSSDWASLWTALPNVTVVQSDFVLPAYISEAVTHLTLHNLSTVDNRHLPDLLAQLPNLVELHIEDSLLAATKLRLSAPNLRSLRLLQCALPSLDTDLLIQAPSLIELNLSSNNIVSVSASALRAAPALVNLTLANNRLTTLPGSFLSSMTQLTFVDLGHNRLTDWPSLGANLKHVFLNNNRLSTLGPLHPTLQTASCRVNAIKSVSSPVCVNGASLTSLDLGLNRPLPSLTTADLSNCHQLLTLYLDGTNANVVREAGLLRSLTRLERLSLANMALQSLPELAQLTALRELDLTANVLTTLALPSLPRLSTLAFALNAVTELVALNLPALQMLNGSSNALASIDSALFAKSSELRELILSHNALTAVPPTPQPCRLIELWIDDNALQTLDGVGLERCFNLTTLAAMNNQLTAMPASLVQALSRLETLLYRNNPVMDLEASTFNTASQLTTLSIQWNRGGDFDLNWLASCSSLLSFLLASDRAVRLRGSLIASNLQFLSLSGLQLTEAPPLPLTISKVDVSNNSITSLPAVSLNHFPQLFFLNLSGNRELEVDTDFLMGSKQLQFVDLSSTRSLLKSGDICRSMPNLTAIIANDLSEQAADEGLADFITGCALVLNILDLSKNAWLNNVSFMQAALQSVEIMLTDNSVDNKPFAVVQLHDLPLLCLHEERPASIFDTSLGIALFVVFTLMLAVALGYGIWRAIHWLFGMREELELRERLLADAEDDVIALKQGWHIDAEDIILGRRIDVGYEGAFGDVYQGQWNSFVVAVKVAKARVGPMQTDERAMFQREVDFVMRASHPCLVHFFGFAYMDDRPALVLEFVELGSLDRLCRETPELFDWPRRCSLALDVARGMRYVHEEMKSMHRDLKPGNVLVTRDWRGKVNDFGSMKYCFQRYQQKFASTSGRDFSTSSSPISTPNASLDKTVMVGTPLYAAPEVLEGSKTYDRFADVWSFAVLMWEMSAHRIPDLLAHREAAEGVTFRGPYLSNLAACLADGHRLPMDESWPASWRSTMTLCWAQEPELRPSFAEIVLEMSTPL</sequence>
<dbReference type="EMBL" id="CH991546">
    <property type="protein sequence ID" value="EDQ91094.1"/>
    <property type="molecule type" value="Genomic_DNA"/>
</dbReference>
<dbReference type="InterPro" id="IPR050647">
    <property type="entry name" value="Plant_LRR-RLKs"/>
</dbReference>
<dbReference type="PROSITE" id="PS51450">
    <property type="entry name" value="LRR"/>
    <property type="match status" value="1"/>
</dbReference>
<organism evidence="8 9">
    <name type="scientific">Monosiga brevicollis</name>
    <name type="common">Choanoflagellate</name>
    <dbReference type="NCBI Taxonomy" id="81824"/>
    <lineage>
        <taxon>Eukaryota</taxon>
        <taxon>Choanoflagellata</taxon>
        <taxon>Craspedida</taxon>
        <taxon>Salpingoecidae</taxon>
        <taxon>Monosiga</taxon>
    </lineage>
</organism>
<feature type="domain" description="Protein kinase" evidence="7">
    <location>
        <begin position="873"/>
        <end position="1168"/>
    </location>
</feature>
<keyword evidence="6" id="KW-0732">Signal</keyword>
<dbReference type="InterPro" id="IPR001611">
    <property type="entry name" value="Leu-rich_rpt"/>
</dbReference>
<name>A9UUG4_MONBE</name>
<keyword evidence="2" id="KW-0677">Repeat</keyword>
<dbReference type="InterPro" id="IPR011009">
    <property type="entry name" value="Kinase-like_dom_sf"/>
</dbReference>
<dbReference type="SMART" id="SM00364">
    <property type="entry name" value="LRR_BAC"/>
    <property type="match status" value="7"/>
</dbReference>
<evidence type="ECO:0000256" key="1">
    <source>
        <dbReference type="ARBA" id="ARBA00022614"/>
    </source>
</evidence>
<keyword evidence="1" id="KW-0433">Leucine-rich repeat</keyword>
<evidence type="ECO:0000256" key="6">
    <source>
        <dbReference type="SAM" id="SignalP"/>
    </source>
</evidence>
<dbReference type="GeneID" id="5889440"/>
<gene>
    <name evidence="8" type="ORF">MONBRDRAFT_36426</name>
</gene>
<keyword evidence="5" id="KW-0812">Transmembrane</keyword>
<dbReference type="RefSeq" id="XP_001744391.1">
    <property type="nucleotide sequence ID" value="XM_001744339.1"/>
</dbReference>
<dbReference type="Gene3D" id="3.80.10.10">
    <property type="entry name" value="Ribonuclease Inhibitor"/>
    <property type="match status" value="4"/>
</dbReference>
<dbReference type="SMART" id="SM00220">
    <property type="entry name" value="S_TKc"/>
    <property type="match status" value="1"/>
</dbReference>
<dbReference type="eggNOG" id="KOG4641">
    <property type="taxonomic scope" value="Eukaryota"/>
</dbReference>
<reference evidence="8 9" key="1">
    <citation type="journal article" date="2008" name="Nature">
        <title>The genome of the choanoflagellate Monosiga brevicollis and the origin of metazoans.</title>
        <authorList>
            <consortium name="JGI Sequencing"/>
            <person name="King N."/>
            <person name="Westbrook M.J."/>
            <person name="Young S.L."/>
            <person name="Kuo A."/>
            <person name="Abedin M."/>
            <person name="Chapman J."/>
            <person name="Fairclough S."/>
            <person name="Hellsten U."/>
            <person name="Isogai Y."/>
            <person name="Letunic I."/>
            <person name="Marr M."/>
            <person name="Pincus D."/>
            <person name="Putnam N."/>
            <person name="Rokas A."/>
            <person name="Wright K.J."/>
            <person name="Zuzow R."/>
            <person name="Dirks W."/>
            <person name="Good M."/>
            <person name="Goodstein D."/>
            <person name="Lemons D."/>
            <person name="Li W."/>
            <person name="Lyons J.B."/>
            <person name="Morris A."/>
            <person name="Nichols S."/>
            <person name="Richter D.J."/>
            <person name="Salamov A."/>
            <person name="Bork P."/>
            <person name="Lim W.A."/>
            <person name="Manning G."/>
            <person name="Miller W.T."/>
            <person name="McGinnis W."/>
            <person name="Shapiro H."/>
            <person name="Tjian R."/>
            <person name="Grigoriev I.V."/>
            <person name="Rokhsar D."/>
        </authorList>
    </citation>
    <scope>NUCLEOTIDE SEQUENCE [LARGE SCALE GENOMIC DNA]</scope>
    <source>
        <strain evidence="9">MX1 / ATCC 50154</strain>
    </source>
</reference>
<evidence type="ECO:0000256" key="4">
    <source>
        <dbReference type="ARBA" id="ARBA00022840"/>
    </source>
</evidence>
<dbReference type="GO" id="GO:0005524">
    <property type="term" value="F:ATP binding"/>
    <property type="evidence" value="ECO:0007669"/>
    <property type="project" value="UniProtKB-KW"/>
</dbReference>
<dbReference type="Pfam" id="PF13855">
    <property type="entry name" value="LRR_8"/>
    <property type="match status" value="1"/>
</dbReference>
<keyword evidence="4" id="KW-0067">ATP-binding</keyword>
<dbReference type="SUPFAM" id="SSF56112">
    <property type="entry name" value="Protein kinase-like (PK-like)"/>
    <property type="match status" value="1"/>
</dbReference>
<dbReference type="PROSITE" id="PS50011">
    <property type="entry name" value="PROTEIN_KINASE_DOM"/>
    <property type="match status" value="1"/>
</dbReference>
<dbReference type="Pfam" id="PF00069">
    <property type="entry name" value="Pkinase"/>
    <property type="match status" value="1"/>
</dbReference>
<dbReference type="GO" id="GO:0005737">
    <property type="term" value="C:cytoplasm"/>
    <property type="evidence" value="ECO:0000318"/>
    <property type="project" value="GO_Central"/>
</dbReference>
<keyword evidence="5" id="KW-0472">Membrane</keyword>
<evidence type="ECO:0000256" key="3">
    <source>
        <dbReference type="ARBA" id="ARBA00022741"/>
    </source>
</evidence>
<protein>
    <recommendedName>
        <fullName evidence="7">Protein kinase domain-containing protein</fullName>
    </recommendedName>
</protein>